<dbReference type="AlphaFoldDB" id="A0A7W3T2P7"/>
<dbReference type="RefSeq" id="WP_182662032.1">
    <property type="nucleotide sequence ID" value="NZ_VKHS01000129.1"/>
</dbReference>
<accession>A0A7W3T2P7</accession>
<evidence type="ECO:0000313" key="1">
    <source>
        <dbReference type="EMBL" id="MBB0229496.1"/>
    </source>
</evidence>
<comment type="caution">
    <text evidence="1">The sequence shown here is derived from an EMBL/GenBank/DDBJ whole genome shotgun (WGS) entry which is preliminary data.</text>
</comment>
<proteinExistence type="predicted"/>
<gene>
    <name evidence="1" type="ORF">FOE67_08205</name>
</gene>
<evidence type="ECO:0000313" key="2">
    <source>
        <dbReference type="Proteomes" id="UP000530234"/>
    </source>
</evidence>
<name>A0A7W3T2P7_9ACTN</name>
<dbReference type="EMBL" id="VKHS01000129">
    <property type="protein sequence ID" value="MBB0229496.1"/>
    <property type="molecule type" value="Genomic_DNA"/>
</dbReference>
<keyword evidence="2" id="KW-1185">Reference proteome</keyword>
<reference evidence="2" key="1">
    <citation type="submission" date="2019-10" db="EMBL/GenBank/DDBJ databases">
        <title>Streptomyces sp. nov., a novel actinobacterium isolated from alkaline environment.</title>
        <authorList>
            <person name="Golinska P."/>
        </authorList>
    </citation>
    <scope>NUCLEOTIDE SEQUENCE [LARGE SCALE GENOMIC DNA]</scope>
    <source>
        <strain evidence="2">DSM 42108</strain>
    </source>
</reference>
<sequence>MEEWQAVAVFRAPEVPEDGRRHLGELFPGTTVHDARTGRLTATWRLRADDLPAAAETARARVAEAAASGFAEPVDLRVRSAEMAEVEIAHPGPLELWGSGEVAGHLSVSRQYVAQLLEGDPRFPRPVATLRGGHVWTAGSVRHYTDLYRS</sequence>
<protein>
    <submittedName>
        <fullName evidence="1">Uncharacterized protein</fullName>
    </submittedName>
</protein>
<organism evidence="1 2">
    <name type="scientific">Streptomyces calidiresistens</name>
    <dbReference type="NCBI Taxonomy" id="1485586"/>
    <lineage>
        <taxon>Bacteria</taxon>
        <taxon>Bacillati</taxon>
        <taxon>Actinomycetota</taxon>
        <taxon>Actinomycetes</taxon>
        <taxon>Kitasatosporales</taxon>
        <taxon>Streptomycetaceae</taxon>
        <taxon>Streptomyces</taxon>
    </lineage>
</organism>
<dbReference type="Proteomes" id="UP000530234">
    <property type="component" value="Unassembled WGS sequence"/>
</dbReference>